<dbReference type="PROSITE" id="PS50043">
    <property type="entry name" value="HTH_LUXR_2"/>
    <property type="match status" value="1"/>
</dbReference>
<dbReference type="RefSeq" id="WP_005193156.1">
    <property type="nucleotide sequence ID" value="NZ_CP045804.1"/>
</dbReference>
<evidence type="ECO:0000313" key="5">
    <source>
        <dbReference type="EMBL" id="QHN40991.1"/>
    </source>
</evidence>
<keyword evidence="1" id="KW-0597">Phosphoprotein</keyword>
<keyword evidence="3" id="KW-0238">DNA-binding</keyword>
<protein>
    <submittedName>
        <fullName evidence="5">Response regulator</fullName>
    </submittedName>
</protein>
<dbReference type="GO" id="GO:0003677">
    <property type="term" value="F:DNA binding"/>
    <property type="evidence" value="ECO:0007669"/>
    <property type="project" value="UniProtKB-KW"/>
</dbReference>
<dbReference type="SMART" id="SM00421">
    <property type="entry name" value="HTH_LUXR"/>
    <property type="match status" value="1"/>
</dbReference>
<organism evidence="5">
    <name type="scientific">Gordonia amarae</name>
    <dbReference type="NCBI Taxonomy" id="36821"/>
    <lineage>
        <taxon>Bacteria</taxon>
        <taxon>Bacillati</taxon>
        <taxon>Actinomycetota</taxon>
        <taxon>Actinomycetes</taxon>
        <taxon>Mycobacteriales</taxon>
        <taxon>Gordoniaceae</taxon>
        <taxon>Gordonia</taxon>
    </lineage>
</organism>
<dbReference type="SUPFAM" id="SSF52172">
    <property type="entry name" value="CheY-like"/>
    <property type="match status" value="1"/>
</dbReference>
<evidence type="ECO:0000256" key="3">
    <source>
        <dbReference type="ARBA" id="ARBA00023125"/>
    </source>
</evidence>
<dbReference type="SUPFAM" id="SSF46894">
    <property type="entry name" value="C-terminal effector domain of the bipartite response regulators"/>
    <property type="match status" value="1"/>
</dbReference>
<evidence type="ECO:0000256" key="1">
    <source>
        <dbReference type="ARBA" id="ARBA00022553"/>
    </source>
</evidence>
<dbReference type="PRINTS" id="PR00038">
    <property type="entry name" value="HTHLUXR"/>
</dbReference>
<dbReference type="InterPro" id="IPR039420">
    <property type="entry name" value="WalR-like"/>
</dbReference>
<proteinExistence type="predicted"/>
<dbReference type="Pfam" id="PF00196">
    <property type="entry name" value="GerE"/>
    <property type="match status" value="1"/>
</dbReference>
<reference evidence="5" key="1">
    <citation type="journal article" date="2021" name="Nat. Microbiol.">
        <title>Cocultivation of an ultrasmall environmental parasitic bacterium with lytic ability against bacteria associated with wastewater foams.</title>
        <authorList>
            <person name="Batinovic S."/>
            <person name="Rose J.J.A."/>
            <person name="Ratcliffe J."/>
            <person name="Seviour R.J."/>
            <person name="Petrovski S."/>
        </authorList>
    </citation>
    <scope>NUCLEOTIDE SEQUENCE</scope>
    <source>
        <strain evidence="5">CON44</strain>
    </source>
</reference>
<gene>
    <name evidence="5" type="ORF">GII30_19090</name>
</gene>
<dbReference type="InterPro" id="IPR011006">
    <property type="entry name" value="CheY-like_superfamily"/>
</dbReference>
<dbReference type="InterPro" id="IPR058245">
    <property type="entry name" value="NreC/VraR/RcsB-like_REC"/>
</dbReference>
<evidence type="ECO:0000256" key="4">
    <source>
        <dbReference type="ARBA" id="ARBA00023163"/>
    </source>
</evidence>
<dbReference type="Gene3D" id="3.40.50.2300">
    <property type="match status" value="1"/>
</dbReference>
<dbReference type="Pfam" id="PF00072">
    <property type="entry name" value="Response_reg"/>
    <property type="match status" value="1"/>
</dbReference>
<name>A0A857MIC4_9ACTN</name>
<dbReference type="PROSITE" id="PS50110">
    <property type="entry name" value="RESPONSE_REGULATORY"/>
    <property type="match status" value="1"/>
</dbReference>
<dbReference type="GO" id="GO:0006355">
    <property type="term" value="P:regulation of DNA-templated transcription"/>
    <property type="evidence" value="ECO:0007669"/>
    <property type="project" value="InterPro"/>
</dbReference>
<dbReference type="CDD" id="cd17535">
    <property type="entry name" value="REC_NarL-like"/>
    <property type="match status" value="1"/>
</dbReference>
<dbReference type="AlphaFoldDB" id="A0A857MIC4"/>
<dbReference type="PANTHER" id="PTHR43214:SF24">
    <property type="entry name" value="TRANSCRIPTIONAL REGULATORY PROTEIN NARL-RELATED"/>
    <property type="match status" value="1"/>
</dbReference>
<sequence>MPIDQGPVRKRLRIVVADDSVLLREGLIRLLEEDGHEVLAGVGDGPRLVDAIRTHRPDISVADIRMPPTHTDEGLRAAITARREMPGTPVLVLSQYVEVLYAAELLDDGSGAVGYLLKDRVTDVADFLDTLHLVAGGGVVLDPQVVAQLLARRSGDPLDALTVRERELLGLMAEGRSNTDIARRLVLSSSAVEKHIGNVFAKLGLPPDDARHRRVLAVLAYLQNVPR</sequence>
<evidence type="ECO:0000256" key="2">
    <source>
        <dbReference type="ARBA" id="ARBA00023015"/>
    </source>
</evidence>
<dbReference type="InterPro" id="IPR001789">
    <property type="entry name" value="Sig_transdc_resp-reg_receiver"/>
</dbReference>
<dbReference type="InterPro" id="IPR000792">
    <property type="entry name" value="Tscrpt_reg_LuxR_C"/>
</dbReference>
<accession>A0A857MIC4</accession>
<dbReference type="GO" id="GO:0000160">
    <property type="term" value="P:phosphorelay signal transduction system"/>
    <property type="evidence" value="ECO:0007669"/>
    <property type="project" value="InterPro"/>
</dbReference>
<dbReference type="PANTHER" id="PTHR43214">
    <property type="entry name" value="TWO-COMPONENT RESPONSE REGULATOR"/>
    <property type="match status" value="1"/>
</dbReference>
<dbReference type="EMBL" id="CP045810">
    <property type="protein sequence ID" value="QHN40991.1"/>
    <property type="molecule type" value="Genomic_DNA"/>
</dbReference>
<keyword evidence="2" id="KW-0805">Transcription regulation</keyword>
<dbReference type="InterPro" id="IPR016032">
    <property type="entry name" value="Sig_transdc_resp-reg_C-effctor"/>
</dbReference>
<dbReference type="SMART" id="SM00448">
    <property type="entry name" value="REC"/>
    <property type="match status" value="1"/>
</dbReference>
<keyword evidence="4" id="KW-0804">Transcription</keyword>
<dbReference type="CDD" id="cd06170">
    <property type="entry name" value="LuxR_C_like"/>
    <property type="match status" value="1"/>
</dbReference>